<reference evidence="1 2" key="1">
    <citation type="submission" date="2021-07" db="EMBL/GenBank/DDBJ databases">
        <title>Clinical implication of Pseudomonas aeruginosa: further insight on the antimicrobial resistance.</title>
        <authorList>
            <person name="Macori G."/>
            <person name="Fanning S."/>
            <person name="Alqahtani A."/>
        </authorList>
    </citation>
    <scope>NUCLEOTIDE SEQUENCE [LARGE SCALE GENOMIC DNA]</scope>
    <source>
        <strain evidence="1 2">CFS3442</strain>
    </source>
</reference>
<dbReference type="Gene3D" id="2.30.320.10">
    <property type="entry name" value="YwqG-like"/>
    <property type="match status" value="1"/>
</dbReference>
<protein>
    <submittedName>
        <fullName evidence="1">DUF1963 domain-containing protein</fullName>
    </submittedName>
</protein>
<sequence length="202" mass="21900">MNSPSQPSYQELKFEHLGQARNRAFLGGNPYLPPDTPWPCDAQAKPMLHLASLPAPFVQTHAQKIEIRADLCVSIFTPYDVTDDAYIETALLTGGRVIAYAPHESGPDSAAPPFYPRLITTATASIPDDAANGIAKIGGIPVWLQDDCTDGREFILQINGSRLNRAAPTHRGILVGGMGYLLLDRNIPSPSMDCGRFVIQTT</sequence>
<evidence type="ECO:0000313" key="1">
    <source>
        <dbReference type="EMBL" id="MCV0325237.1"/>
    </source>
</evidence>
<comment type="caution">
    <text evidence="1">The sequence shown here is derived from an EMBL/GenBank/DDBJ whole genome shotgun (WGS) entry which is preliminary data.</text>
</comment>
<dbReference type="Proteomes" id="UP001208054">
    <property type="component" value="Unassembled WGS sequence"/>
</dbReference>
<dbReference type="RefSeq" id="WP_197611388.1">
    <property type="nucleotide sequence ID" value="NZ_JAHWBK010000008.1"/>
</dbReference>
<organism evidence="1 2">
    <name type="scientific">Stenotrophomonas riyadhensis</name>
    <dbReference type="NCBI Taxonomy" id="2859893"/>
    <lineage>
        <taxon>Bacteria</taxon>
        <taxon>Pseudomonadati</taxon>
        <taxon>Pseudomonadota</taxon>
        <taxon>Gammaproteobacteria</taxon>
        <taxon>Lysobacterales</taxon>
        <taxon>Lysobacteraceae</taxon>
        <taxon>Stenotrophomonas</taxon>
    </lineage>
</organism>
<accession>A0ABT2XH27</accession>
<proteinExistence type="predicted"/>
<gene>
    <name evidence="1" type="ORF">KYJ44_12980</name>
</gene>
<keyword evidence="2" id="KW-1185">Reference proteome</keyword>
<dbReference type="EMBL" id="JAHWBK010000008">
    <property type="protein sequence ID" value="MCV0325237.1"/>
    <property type="molecule type" value="Genomic_DNA"/>
</dbReference>
<name>A0ABT2XH27_9GAMM</name>
<evidence type="ECO:0000313" key="2">
    <source>
        <dbReference type="Proteomes" id="UP001208054"/>
    </source>
</evidence>